<dbReference type="Proteomes" id="UP000196084">
    <property type="component" value="Unassembled WGS sequence"/>
</dbReference>
<gene>
    <name evidence="1" type="ORF">B2G88_06835</name>
</gene>
<name>A0A202E791_9EURY</name>
<dbReference type="OrthoDB" id="200669at2157"/>
<dbReference type="RefSeq" id="WP_054862900.1">
    <property type="nucleotide sequence ID" value="NZ_MWPH01000002.1"/>
</dbReference>
<proteinExistence type="predicted"/>
<evidence type="ECO:0000313" key="2">
    <source>
        <dbReference type="Proteomes" id="UP000196084"/>
    </source>
</evidence>
<organism evidence="1 2">
    <name type="scientific">Natronolimnobius baerhuensis</name>
    <dbReference type="NCBI Taxonomy" id="253108"/>
    <lineage>
        <taxon>Archaea</taxon>
        <taxon>Methanobacteriati</taxon>
        <taxon>Methanobacteriota</taxon>
        <taxon>Stenosarchaea group</taxon>
        <taxon>Halobacteria</taxon>
        <taxon>Halobacteriales</taxon>
        <taxon>Natrialbaceae</taxon>
        <taxon>Natronolimnobius</taxon>
    </lineage>
</organism>
<dbReference type="AlphaFoldDB" id="A0A202E791"/>
<reference evidence="1 2" key="1">
    <citation type="submission" date="2017-02" db="EMBL/GenBank/DDBJ databases">
        <title>Natronthermophilus aegyptiacus gen. nov.,sp. nov., an aerobic, extremely halophilic alkalithermophilic archaeon isolated from the athalassohaline Wadi An Natrun, Egypt.</title>
        <authorList>
            <person name="Zhao B."/>
        </authorList>
    </citation>
    <scope>NUCLEOTIDE SEQUENCE [LARGE SCALE GENOMIC DNA]</scope>
    <source>
        <strain evidence="1 2">CGMCC 1.3597</strain>
    </source>
</reference>
<protein>
    <submittedName>
        <fullName evidence="1">Uncharacterized protein</fullName>
    </submittedName>
</protein>
<keyword evidence="2" id="KW-1185">Reference proteome</keyword>
<accession>A0A202E791</accession>
<dbReference type="EMBL" id="MWPH01000002">
    <property type="protein sequence ID" value="OVE84136.1"/>
    <property type="molecule type" value="Genomic_DNA"/>
</dbReference>
<sequence length="178" mass="20405">MDRSALVTTARDTLEQCQLGRDGERLDSPPTLDDVYQVNTNRDGDPVYVPVVELTLETEDDPELAAVYRLTATILRRLHPHFRDVHVRQYDLVFSYGTTSWWHWDVTKRRISARPQDVDALTRDAGFDAVDLRERLEEGDDGDDEIPPVAWGETLGEWEYYHDDSGDWSWMGGFGGFG</sequence>
<evidence type="ECO:0000313" key="1">
    <source>
        <dbReference type="EMBL" id="OVE84136.1"/>
    </source>
</evidence>
<comment type="caution">
    <text evidence="1">The sequence shown here is derived from an EMBL/GenBank/DDBJ whole genome shotgun (WGS) entry which is preliminary data.</text>
</comment>